<dbReference type="Proteomes" id="UP000789375">
    <property type="component" value="Unassembled WGS sequence"/>
</dbReference>
<protein>
    <submittedName>
        <fullName evidence="1">14184_t:CDS:1</fullName>
    </submittedName>
</protein>
<dbReference type="AlphaFoldDB" id="A0A9N9H4K1"/>
<sequence>MHLLGDFYTTSLTVFLSYPILSTIKSTTIGSEATREVDIKEEEEEKYCQEIINVVGLRDRDDDYDLYESKEEAIFRTEKSF</sequence>
<gene>
    <name evidence="1" type="ORF">FMOSSE_LOCUS11714</name>
</gene>
<evidence type="ECO:0000313" key="2">
    <source>
        <dbReference type="Proteomes" id="UP000789375"/>
    </source>
</evidence>
<comment type="caution">
    <text evidence="1">The sequence shown here is derived from an EMBL/GenBank/DDBJ whole genome shotgun (WGS) entry which is preliminary data.</text>
</comment>
<name>A0A9N9H4K1_FUNMO</name>
<evidence type="ECO:0000313" key="1">
    <source>
        <dbReference type="EMBL" id="CAG8656193.1"/>
    </source>
</evidence>
<proteinExistence type="predicted"/>
<accession>A0A9N9H4K1</accession>
<keyword evidence="2" id="KW-1185">Reference proteome</keyword>
<reference evidence="1" key="1">
    <citation type="submission" date="2021-06" db="EMBL/GenBank/DDBJ databases">
        <authorList>
            <person name="Kallberg Y."/>
            <person name="Tangrot J."/>
            <person name="Rosling A."/>
        </authorList>
    </citation>
    <scope>NUCLEOTIDE SEQUENCE</scope>
    <source>
        <strain evidence="1">87-6 pot B 2015</strain>
    </source>
</reference>
<dbReference type="EMBL" id="CAJVPP010004838">
    <property type="protein sequence ID" value="CAG8656193.1"/>
    <property type="molecule type" value="Genomic_DNA"/>
</dbReference>
<organism evidence="1 2">
    <name type="scientific">Funneliformis mosseae</name>
    <name type="common">Endomycorrhizal fungus</name>
    <name type="synonym">Glomus mosseae</name>
    <dbReference type="NCBI Taxonomy" id="27381"/>
    <lineage>
        <taxon>Eukaryota</taxon>
        <taxon>Fungi</taxon>
        <taxon>Fungi incertae sedis</taxon>
        <taxon>Mucoromycota</taxon>
        <taxon>Glomeromycotina</taxon>
        <taxon>Glomeromycetes</taxon>
        <taxon>Glomerales</taxon>
        <taxon>Glomeraceae</taxon>
        <taxon>Funneliformis</taxon>
    </lineage>
</organism>